<dbReference type="PANTHER" id="PTHR15263:SF1">
    <property type="entry name" value="NF-KAPPA-B INHIBITOR-LIKE PROTEIN 1"/>
    <property type="match status" value="1"/>
</dbReference>
<dbReference type="VEuPathDB" id="FungiDB:BCV72DRAFT_93065"/>
<proteinExistence type="predicted"/>
<dbReference type="GO" id="GO:0005634">
    <property type="term" value="C:nucleus"/>
    <property type="evidence" value="ECO:0007669"/>
    <property type="project" value="UniProtKB-SubCell"/>
</dbReference>
<dbReference type="OrthoDB" id="412109at2759"/>
<evidence type="ECO:0000256" key="3">
    <source>
        <dbReference type="ARBA" id="ARBA00022737"/>
    </source>
</evidence>
<evidence type="ECO:0008006" key="9">
    <source>
        <dbReference type="Google" id="ProtNLM"/>
    </source>
</evidence>
<evidence type="ECO:0000256" key="1">
    <source>
        <dbReference type="ARBA" id="ARBA00004123"/>
    </source>
</evidence>
<evidence type="ECO:0000256" key="7">
    <source>
        <dbReference type="SAM" id="MobiDB-lite"/>
    </source>
</evidence>
<evidence type="ECO:0000313" key="8">
    <source>
        <dbReference type="EMBL" id="ORE08264.1"/>
    </source>
</evidence>
<protein>
    <recommendedName>
        <fullName evidence="9">J domain-containing protein</fullName>
    </recommendedName>
</protein>
<keyword evidence="4" id="KW-0040">ANK repeat</keyword>
<accession>A0A1X0R8I3</accession>
<gene>
    <name evidence="8" type="ORF">BCV72DRAFT_93065</name>
</gene>
<comment type="subcellular location">
    <subcellularLocation>
        <location evidence="1">Nucleus</location>
    </subcellularLocation>
</comment>
<keyword evidence="5" id="KW-0539">Nucleus</keyword>
<evidence type="ECO:0000256" key="5">
    <source>
        <dbReference type="ARBA" id="ARBA00023242"/>
    </source>
</evidence>
<keyword evidence="2" id="KW-0597">Phosphoprotein</keyword>
<feature type="coiled-coil region" evidence="6">
    <location>
        <begin position="119"/>
        <end position="156"/>
    </location>
</feature>
<evidence type="ECO:0000256" key="4">
    <source>
        <dbReference type="ARBA" id="ARBA00023043"/>
    </source>
</evidence>
<sequence length="265" mass="32924">MPKLRYKKEKKRHHDHDKSKKKKHKKRGDYHVPQTAYEPEEGWVPPNAHDPWDEEEAEWRAKMFDAMGEDEGGDGYFSRYEYYQPQEQRMSDEEYRQHIVRGMYERKHAAEIEAERIWKAEQEKKRREREEARRKVMEEEAERRRIEEMYRQIERERRYQTTIEDYDKKWKDLEEMSEIKRKDIPWPVQGKNFSFDSVRSFFMNNSKESVSDLKKRVRQEQRRYHPDKFMTRVMSRFKGSEDDKQQIMTRMNEIAGWLNELWQKL</sequence>
<dbReference type="Proteomes" id="UP000242414">
    <property type="component" value="Unassembled WGS sequence"/>
</dbReference>
<dbReference type="PANTHER" id="PTHR15263">
    <property type="entry name" value="I-KAPPA-B-LIKE PROTEIN IKBL"/>
    <property type="match status" value="1"/>
</dbReference>
<feature type="region of interest" description="Disordered" evidence="7">
    <location>
        <begin position="1"/>
        <end position="51"/>
    </location>
</feature>
<reference evidence="8" key="1">
    <citation type="journal article" date="2016" name="Proc. Natl. Acad. Sci. U.S.A.">
        <title>Lipid metabolic changes in an early divergent fungus govern the establishment of a mutualistic symbiosis with endobacteria.</title>
        <authorList>
            <person name="Lastovetsky O.A."/>
            <person name="Gaspar M.L."/>
            <person name="Mondo S.J."/>
            <person name="LaButti K.M."/>
            <person name="Sandor L."/>
            <person name="Grigoriev I.V."/>
            <person name="Henry S.A."/>
            <person name="Pawlowska T.E."/>
        </authorList>
    </citation>
    <scope>NUCLEOTIDE SEQUENCE [LARGE SCALE GENOMIC DNA]</scope>
    <source>
        <strain evidence="8">ATCC 52814</strain>
    </source>
</reference>
<dbReference type="AlphaFoldDB" id="A0A1X0R8I3"/>
<keyword evidence="3" id="KW-0677">Repeat</keyword>
<organism evidence="8">
    <name type="scientific">Rhizopus microsporus var. microsporus</name>
    <dbReference type="NCBI Taxonomy" id="86635"/>
    <lineage>
        <taxon>Eukaryota</taxon>
        <taxon>Fungi</taxon>
        <taxon>Fungi incertae sedis</taxon>
        <taxon>Mucoromycota</taxon>
        <taxon>Mucoromycotina</taxon>
        <taxon>Mucoromycetes</taxon>
        <taxon>Mucorales</taxon>
        <taxon>Mucorineae</taxon>
        <taxon>Rhizopodaceae</taxon>
        <taxon>Rhizopus</taxon>
    </lineage>
</organism>
<name>A0A1X0R8I3_RHIZD</name>
<evidence type="ECO:0000256" key="6">
    <source>
        <dbReference type="SAM" id="Coils"/>
    </source>
</evidence>
<evidence type="ECO:0000256" key="2">
    <source>
        <dbReference type="ARBA" id="ARBA00022553"/>
    </source>
</evidence>
<dbReference type="EMBL" id="KV921891">
    <property type="protein sequence ID" value="ORE08264.1"/>
    <property type="molecule type" value="Genomic_DNA"/>
</dbReference>
<dbReference type="GO" id="GO:0043124">
    <property type="term" value="P:negative regulation of canonical NF-kappaB signal transduction"/>
    <property type="evidence" value="ECO:0007669"/>
    <property type="project" value="InterPro"/>
</dbReference>
<feature type="compositionally biased region" description="Basic residues" evidence="7">
    <location>
        <begin position="1"/>
        <end position="28"/>
    </location>
</feature>
<keyword evidence="6" id="KW-0175">Coiled coil</keyword>
<dbReference type="InterPro" id="IPR038753">
    <property type="entry name" value="NFKBIL1"/>
</dbReference>